<feature type="binding site" evidence="6">
    <location>
        <position position="183"/>
    </location>
    <ligand>
        <name>S-adenosyl-L-methionine</name>
        <dbReference type="ChEBI" id="CHEBI:59789"/>
    </ligand>
</feature>
<evidence type="ECO:0000256" key="4">
    <source>
        <dbReference type="ARBA" id="ARBA00022679"/>
    </source>
</evidence>
<dbReference type="GO" id="GO:0032259">
    <property type="term" value="P:methylation"/>
    <property type="evidence" value="ECO:0007669"/>
    <property type="project" value="UniProtKB-KW"/>
</dbReference>
<feature type="binding site" evidence="6">
    <location>
        <position position="248"/>
    </location>
    <ligand>
        <name>S-adenosyl-L-methionine</name>
        <dbReference type="ChEBI" id="CHEBI:59789"/>
    </ligand>
</feature>
<keyword evidence="2 6" id="KW-0963">Cytoplasm</keyword>
<organism evidence="7 8">
    <name type="scientific">Carnobacterium viridans</name>
    <dbReference type="NCBI Taxonomy" id="174587"/>
    <lineage>
        <taxon>Bacteria</taxon>
        <taxon>Bacillati</taxon>
        <taxon>Bacillota</taxon>
        <taxon>Bacilli</taxon>
        <taxon>Lactobacillales</taxon>
        <taxon>Carnobacteriaceae</taxon>
        <taxon>Carnobacterium</taxon>
    </lineage>
</organism>
<dbReference type="EC" id="2.1.1.-" evidence="6"/>
<comment type="catalytic activity">
    <reaction evidence="6">
        <text>L-lysyl-[protein] + 3 S-adenosyl-L-methionine = N(6),N(6),N(6)-trimethyl-L-lysyl-[protein] + 3 S-adenosyl-L-homocysteine + 3 H(+)</text>
        <dbReference type="Rhea" id="RHEA:54192"/>
        <dbReference type="Rhea" id="RHEA-COMP:9752"/>
        <dbReference type="Rhea" id="RHEA-COMP:13826"/>
        <dbReference type="ChEBI" id="CHEBI:15378"/>
        <dbReference type="ChEBI" id="CHEBI:29969"/>
        <dbReference type="ChEBI" id="CHEBI:57856"/>
        <dbReference type="ChEBI" id="CHEBI:59789"/>
        <dbReference type="ChEBI" id="CHEBI:61961"/>
    </reaction>
</comment>
<dbReference type="NCBIfam" id="TIGR00406">
    <property type="entry name" value="prmA"/>
    <property type="match status" value="1"/>
</dbReference>
<protein>
    <recommendedName>
        <fullName evidence="6">Ribosomal protein L11 methyltransferase</fullName>
        <shortName evidence="6">L11 Mtase</shortName>
        <ecNumber evidence="6">2.1.1.-</ecNumber>
    </recommendedName>
</protein>
<dbReference type="GO" id="GO:0005737">
    <property type="term" value="C:cytoplasm"/>
    <property type="evidence" value="ECO:0007669"/>
    <property type="project" value="UniProtKB-SubCell"/>
</dbReference>
<comment type="similarity">
    <text evidence="1 6">Belongs to the methyltransferase superfamily. PrmA family.</text>
</comment>
<evidence type="ECO:0000256" key="2">
    <source>
        <dbReference type="ARBA" id="ARBA00022490"/>
    </source>
</evidence>
<keyword evidence="7" id="KW-0687">Ribonucleoprotein</keyword>
<name>A0A1H0XZS1_9LACT</name>
<dbReference type="CDD" id="cd02440">
    <property type="entry name" value="AdoMet_MTases"/>
    <property type="match status" value="1"/>
</dbReference>
<evidence type="ECO:0000256" key="5">
    <source>
        <dbReference type="ARBA" id="ARBA00022691"/>
    </source>
</evidence>
<dbReference type="OrthoDB" id="9785995at2"/>
<evidence type="ECO:0000313" key="7">
    <source>
        <dbReference type="EMBL" id="SDQ08370.1"/>
    </source>
</evidence>
<dbReference type="RefSeq" id="WP_089975094.1">
    <property type="nucleotide sequence ID" value="NZ_FNJW01000008.1"/>
</dbReference>
<dbReference type="InterPro" id="IPR050078">
    <property type="entry name" value="Ribosomal_L11_MeTrfase_PrmA"/>
</dbReference>
<reference evidence="8" key="1">
    <citation type="submission" date="2016-10" db="EMBL/GenBank/DDBJ databases">
        <authorList>
            <person name="Varghese N."/>
            <person name="Submissions S."/>
        </authorList>
    </citation>
    <scope>NUCLEOTIDE SEQUENCE [LARGE SCALE GENOMIC DNA]</scope>
    <source>
        <strain evidence="8">MPL-11</strain>
    </source>
</reference>
<evidence type="ECO:0000256" key="6">
    <source>
        <dbReference type="HAMAP-Rule" id="MF_00735"/>
    </source>
</evidence>
<evidence type="ECO:0000256" key="3">
    <source>
        <dbReference type="ARBA" id="ARBA00022603"/>
    </source>
</evidence>
<comment type="function">
    <text evidence="6">Methylates ribosomal protein L11.</text>
</comment>
<dbReference type="Proteomes" id="UP000199481">
    <property type="component" value="Unassembled WGS sequence"/>
</dbReference>
<dbReference type="GO" id="GO:0016279">
    <property type="term" value="F:protein-lysine N-methyltransferase activity"/>
    <property type="evidence" value="ECO:0007669"/>
    <property type="project" value="RHEA"/>
</dbReference>
<dbReference type="AlphaFoldDB" id="A0A1H0XZS1"/>
<dbReference type="SUPFAM" id="SSF53335">
    <property type="entry name" value="S-adenosyl-L-methionine-dependent methyltransferases"/>
    <property type="match status" value="1"/>
</dbReference>
<keyword evidence="4 6" id="KW-0808">Transferase</keyword>
<dbReference type="GO" id="GO:0005840">
    <property type="term" value="C:ribosome"/>
    <property type="evidence" value="ECO:0007669"/>
    <property type="project" value="UniProtKB-KW"/>
</dbReference>
<dbReference type="PIRSF" id="PIRSF000401">
    <property type="entry name" value="RPL11_MTase"/>
    <property type="match status" value="1"/>
</dbReference>
<dbReference type="InterPro" id="IPR029063">
    <property type="entry name" value="SAM-dependent_MTases_sf"/>
</dbReference>
<keyword evidence="8" id="KW-1185">Reference proteome</keyword>
<dbReference type="Pfam" id="PF06325">
    <property type="entry name" value="PrmA"/>
    <property type="match status" value="1"/>
</dbReference>
<evidence type="ECO:0000313" key="8">
    <source>
        <dbReference type="Proteomes" id="UP000199481"/>
    </source>
</evidence>
<keyword evidence="3 6" id="KW-0489">Methyltransferase</keyword>
<proteinExistence type="inferred from homology"/>
<dbReference type="PANTHER" id="PTHR43648:SF1">
    <property type="entry name" value="ELECTRON TRANSFER FLAVOPROTEIN BETA SUBUNIT LYSINE METHYLTRANSFERASE"/>
    <property type="match status" value="1"/>
</dbReference>
<dbReference type="HAMAP" id="MF_00735">
    <property type="entry name" value="Methyltr_PrmA"/>
    <property type="match status" value="1"/>
</dbReference>
<dbReference type="InterPro" id="IPR004498">
    <property type="entry name" value="Ribosomal_PrmA_MeTrfase"/>
</dbReference>
<evidence type="ECO:0000256" key="1">
    <source>
        <dbReference type="ARBA" id="ARBA00009741"/>
    </source>
</evidence>
<keyword evidence="5 6" id="KW-0949">S-adenosyl-L-methionine</keyword>
<dbReference type="Gene3D" id="3.40.50.150">
    <property type="entry name" value="Vaccinia Virus protein VP39"/>
    <property type="match status" value="1"/>
</dbReference>
<feature type="binding site" evidence="6">
    <location>
        <position position="205"/>
    </location>
    <ligand>
        <name>S-adenosyl-L-methionine</name>
        <dbReference type="ChEBI" id="CHEBI:59789"/>
    </ligand>
</feature>
<dbReference type="PANTHER" id="PTHR43648">
    <property type="entry name" value="ELECTRON TRANSFER FLAVOPROTEIN BETA SUBUNIT LYSINE METHYLTRANSFERASE"/>
    <property type="match status" value="1"/>
</dbReference>
<feature type="binding site" evidence="6">
    <location>
        <position position="162"/>
    </location>
    <ligand>
        <name>S-adenosyl-L-methionine</name>
        <dbReference type="ChEBI" id="CHEBI:59789"/>
    </ligand>
</feature>
<keyword evidence="7" id="KW-0689">Ribosomal protein</keyword>
<sequence>MKWTELQIQTSNEAVDAVSNILIESGSQGVAIEDIQDFFNTPDDGFGEIWALDEADFSKEGVIIKAYFPDTLFLPELVPGIQQRIKALETFGLTITPNTLKIEEVTEENWATAWKKYYHPLQVTRFLTVVPSWEAYELKQADERVIRLDPGLAFGTGTHPTTILSLQALETYIRGNETILDVGTGSGVLSIASKALGAKHVHAYDLDDVAVKAAMDNIRLNDYAKDVTVKANDLLKGVTIEADIVVANILSEIIVPLIPEAYAVLKPGGLFLTSGIIEDKKELILSEQKKQGFTIIQVQQMKDWCSIVAKKPLAEDE</sequence>
<dbReference type="EMBL" id="FNJW01000008">
    <property type="protein sequence ID" value="SDQ08370.1"/>
    <property type="molecule type" value="Genomic_DNA"/>
</dbReference>
<accession>A0A1H0XZS1</accession>
<comment type="subcellular location">
    <subcellularLocation>
        <location evidence="6">Cytoplasm</location>
    </subcellularLocation>
</comment>
<gene>
    <name evidence="6" type="primary">prmA</name>
    <name evidence="7" type="ORF">SAMN04487752_0604</name>
</gene>